<reference evidence="3" key="1">
    <citation type="journal article" date="2019" name="Int. J. Syst. Evol. Microbiol.">
        <title>The Global Catalogue of Microorganisms (GCM) 10K type strain sequencing project: providing services to taxonomists for standard genome sequencing and annotation.</title>
        <authorList>
            <consortium name="The Broad Institute Genomics Platform"/>
            <consortium name="The Broad Institute Genome Sequencing Center for Infectious Disease"/>
            <person name="Wu L."/>
            <person name="Ma J."/>
        </authorList>
    </citation>
    <scope>NUCLEOTIDE SEQUENCE [LARGE SCALE GENOMIC DNA]</scope>
    <source>
        <strain evidence="3">JCM 18285</strain>
    </source>
</reference>
<keyword evidence="1" id="KW-0812">Transmembrane</keyword>
<keyword evidence="1" id="KW-1133">Transmembrane helix</keyword>
<gene>
    <name evidence="2" type="ORF">GCM10023314_30940</name>
</gene>
<dbReference type="RefSeq" id="WP_345193667.1">
    <property type="nucleotide sequence ID" value="NZ_BAABJJ010000044.1"/>
</dbReference>
<proteinExistence type="predicted"/>
<dbReference type="Pfam" id="PF13585">
    <property type="entry name" value="CHU_C"/>
    <property type="match status" value="1"/>
</dbReference>
<evidence type="ECO:0000313" key="3">
    <source>
        <dbReference type="Proteomes" id="UP001501302"/>
    </source>
</evidence>
<evidence type="ECO:0000313" key="2">
    <source>
        <dbReference type="EMBL" id="GAA4955051.1"/>
    </source>
</evidence>
<evidence type="ECO:0000256" key="1">
    <source>
        <dbReference type="SAM" id="Phobius"/>
    </source>
</evidence>
<organism evidence="2 3">
    <name type="scientific">Algibacter agarivorans</name>
    <dbReference type="NCBI Taxonomy" id="1109741"/>
    <lineage>
        <taxon>Bacteria</taxon>
        <taxon>Pseudomonadati</taxon>
        <taxon>Bacteroidota</taxon>
        <taxon>Flavobacteriia</taxon>
        <taxon>Flavobacteriales</taxon>
        <taxon>Flavobacteriaceae</taxon>
        <taxon>Algibacter</taxon>
    </lineage>
</organism>
<comment type="caution">
    <text evidence="2">The sequence shown here is derived from an EMBL/GenBank/DDBJ whole genome shotgun (WGS) entry which is preliminary data.</text>
</comment>
<evidence type="ECO:0008006" key="4">
    <source>
        <dbReference type="Google" id="ProtNLM"/>
    </source>
</evidence>
<dbReference type="EMBL" id="BAABJJ010000044">
    <property type="protein sequence ID" value="GAA4955051.1"/>
    <property type="molecule type" value="Genomic_DNA"/>
</dbReference>
<dbReference type="NCBIfam" id="TIGR04131">
    <property type="entry name" value="Bac_Flav_CTERM"/>
    <property type="match status" value="1"/>
</dbReference>
<keyword evidence="3" id="KW-1185">Reference proteome</keyword>
<keyword evidence="1" id="KW-0472">Membrane</keyword>
<dbReference type="InterPro" id="IPR026341">
    <property type="entry name" value="T9SS_type_B"/>
</dbReference>
<name>A0ABP9GW23_9FLAO</name>
<feature type="transmembrane region" description="Helical" evidence="1">
    <location>
        <begin position="9"/>
        <end position="26"/>
    </location>
</feature>
<accession>A0ABP9GW23</accession>
<sequence>MYIQFQKKYLYLVLFILIGNLGFSQLSKTHYIPPLTAAEFGNANPEDQYLYISTPSNSMVPYTIIPVGQTVANYITGTVSNTTPQTQSIGTGATQLFVNSNTTSTVFNNKGYIIEAEAPIYVSVRMNAGGGAQAGALVSKGLSALDTSFRIGTFTSENPQSNYLSFVSVMATEDDTQVTFDNLPSGFNIKNFSGTTPIIITLNEGESYIVAANILDNGPSVNNLMDGLIGSSVTSTKPIVVNCGSANGSFGNGGARDYGIDQIVGSSKIGNEYIFVRGNGNDDWENILVIPSSYPANVFVNGSLTPITITATDKYRVFEGDNYNANGNMYIETSVDAFVYQGIGSSSEANQGMFFVPPLSCETRGNIDNIPIIDFIGATDYSQESGVSIVTKQGAIITINNTALASLPSNVNVTGPTLVNGKSDYVTYRVTGLTGNVSVQGDDELYVAYFNVNGSATSGSFYSGFPSAPEINFDAQFATLGNCIPNVTLEAANAQNFDTYEWSYDDGSGFQSLATNIPSITPTIPARYKLIGTITCTGETLESVEIPVSLCPDDIDNDGIIDNIDIDNDNDGILNCTESRGDVTLDISNETNPILVFQDNSTNSLIASGAYTESSSSGNSNSLTGDNLGNFTSTVGNAASAEGNYTVNFTEPVNVKLTEHPSITNTAVNGDVFIVRIAPANKNITLVDPDNRLLIDSNFDGLFETGVTQMSGSEIQFRINPSPNGNTPFQFLANSVEGFSFVHTLQNITESSTFSANLSLTCFKQDNDTDGTKDELDFDSDNDGIPDFIENQGVLTILSNIDTDLNGLDDVYDITVSPIDSDNDGVLDFYDLDSDNDGIYDLIETGQLGTLSDIDLDGIEDGPTYGMNGWADAAETSPDSNIIGYTLNDLDNDTIFTYLDADSDGDGCSDVIEAGFSDANGDDFLGDNIVTTNTLGLVTNATDGYSLPNSDYLDFAPLTIATQPIDTEVCESSTGTIAVISPDAETYQWEVSTDGINWNMIVDDATYNGSQTTNLNITSIPLSFNTYQYRVKIDRIGNTCGLYSDEIDLTVNPLPIVTSPVILIQCDDNDLTTLGYSPFNLTEVNSEISTNSVNETFTYFLTQPAAISGDVASPDYISDPTIFENRTISSDAIWARIESQFGCASTSQIQLNVSTTVVPPTFVVTFNQCDDFLDIDGNDTVNNNDDRDGIATFDFSSVTATILGFIPSGQNPLPPRYYRNEADALAEINEITNTSNYRNIGYPNSQFIYIRVDSAIANDCLGLGAHILLNVEALPIAHTINIGRQCDDDADGEFPFDTSNLETDILSGQNSADVNISYFDSNGNTLLYADGTPVTSPIQPSFLTANQTITIRVTNNASAAPDGPCYDETTLEFIVDEQPITNPVPAQIVCDGDSGDITDDGFYPFDTSIFTETILSTQTNMEIYYDYIDENGNLITDSTTLPNPLISGNQTITVEVINPINTTCTANTNIQLTVNPLPEFILDEEILVCNAPFVPFDLVPIQTNPSEAFDYQWTFEDGTILGNNLILENISQPGKYTIALTNPTSLCVKSLSVNIRAADVANITLDDIKIVDLSENNTVTILNPSGLGNSTYMFSLVSDSGDLTFPYQENPVFNNVRAGFYTLFVQDNEATCDAVELNISVIGHPKFFTPNGDGYNDFWQIKGISTTNQVNSTVSIYDRYGKLLKQIRPSEQGWNGTFNGAVMPTDDYWFKVFLEDGRAFSGHFTLKR</sequence>
<dbReference type="Proteomes" id="UP001501302">
    <property type="component" value="Unassembled WGS sequence"/>
</dbReference>
<protein>
    <recommendedName>
        <fullName evidence="4">Gliding motility-associated C-terminal domain-containing protein</fullName>
    </recommendedName>
</protein>